<dbReference type="Gene3D" id="1.10.530.10">
    <property type="match status" value="1"/>
</dbReference>
<evidence type="ECO:0008006" key="3">
    <source>
        <dbReference type="Google" id="ProtNLM"/>
    </source>
</evidence>
<keyword evidence="2" id="KW-1185">Reference proteome</keyword>
<name>A0ABR7U816_9BRAD</name>
<proteinExistence type="predicted"/>
<dbReference type="RefSeq" id="WP_188096393.1">
    <property type="nucleotide sequence ID" value="NZ_JAANIH010000003.1"/>
</dbReference>
<reference evidence="1 2" key="1">
    <citation type="journal article" date="2020" name="Arch. Microbiol.">
        <title>Bradyrhizobium campsiandrae sp. nov., a nitrogen-fixing bacterial strain isolated from a native leguminous tree from the Amazon adapted to flooded conditions.</title>
        <authorList>
            <person name="Cabral Michel D."/>
            <person name="Martins da Costa E."/>
            <person name="Azarias Guimaraes A."/>
            <person name="Soares de Carvalho T."/>
            <person name="Santos de Castro Caputo P."/>
            <person name="Willems A."/>
            <person name="de Souza Moreira F.M."/>
        </authorList>
    </citation>
    <scope>NUCLEOTIDE SEQUENCE [LARGE SCALE GENOMIC DNA]</scope>
    <source>
        <strain evidence="2">INPA 384B</strain>
    </source>
</reference>
<organism evidence="1 2">
    <name type="scientific">Bradyrhizobium campsiandrae</name>
    <dbReference type="NCBI Taxonomy" id="1729892"/>
    <lineage>
        <taxon>Bacteria</taxon>
        <taxon>Pseudomonadati</taxon>
        <taxon>Pseudomonadota</taxon>
        <taxon>Alphaproteobacteria</taxon>
        <taxon>Hyphomicrobiales</taxon>
        <taxon>Nitrobacteraceae</taxon>
        <taxon>Bradyrhizobium</taxon>
    </lineage>
</organism>
<evidence type="ECO:0000313" key="2">
    <source>
        <dbReference type="Proteomes" id="UP000639516"/>
    </source>
</evidence>
<accession>A0ABR7U816</accession>
<comment type="caution">
    <text evidence="1">The sequence shown here is derived from an EMBL/GenBank/DDBJ whole genome shotgun (WGS) entry which is preliminary data.</text>
</comment>
<gene>
    <name evidence="1" type="ORF">HA482_18130</name>
</gene>
<protein>
    <recommendedName>
        <fullName evidence="3">Transglycosylase SLT domain-containing protein</fullName>
    </recommendedName>
</protein>
<evidence type="ECO:0000313" key="1">
    <source>
        <dbReference type="EMBL" id="MBC9980125.1"/>
    </source>
</evidence>
<dbReference type="Proteomes" id="UP000639516">
    <property type="component" value="Unassembled WGS sequence"/>
</dbReference>
<dbReference type="EMBL" id="JAATTO010000024">
    <property type="protein sequence ID" value="MBC9980125.1"/>
    <property type="molecule type" value="Genomic_DNA"/>
</dbReference>
<sequence length="193" mass="21116">MAAVLFCGGQMNILDKIISAESSGNVKKANEPNKTASALGLGQFINATRLDVIRRYRHDLADGKSDAEILELRKNPDLSKEMTARYAAENETRLGQAGVPVTPASTYLMHFAGPGGGVRLMKADPNAPVESILNDDAIQANPFLRGKTAGCRRSLRQVEFSRRRIWSGEFRRERWRQRCVAARAVSARGAACG</sequence>